<dbReference type="InterPro" id="IPR029044">
    <property type="entry name" value="Nucleotide-diphossugar_trans"/>
</dbReference>
<dbReference type="PANTHER" id="PTHR43685:SF3">
    <property type="entry name" value="SLR2126 PROTEIN"/>
    <property type="match status" value="1"/>
</dbReference>
<dbReference type="InterPro" id="IPR001173">
    <property type="entry name" value="Glyco_trans_2-like"/>
</dbReference>
<gene>
    <name evidence="2" type="ORF">HSEST_2247</name>
</gene>
<dbReference type="GeneID" id="68858881"/>
<dbReference type="InterPro" id="IPR050834">
    <property type="entry name" value="Glycosyltransf_2"/>
</dbReference>
<accession>A0A897NU37</accession>
<name>A0A897NU37_9EURY</name>
<keyword evidence="3" id="KW-1185">Reference proteome</keyword>
<feature type="domain" description="Glycosyltransferase 2-like" evidence="1">
    <location>
        <begin position="4"/>
        <end position="94"/>
    </location>
</feature>
<evidence type="ECO:0000313" key="3">
    <source>
        <dbReference type="Proteomes" id="UP000663292"/>
    </source>
</evidence>
<proteinExistence type="predicted"/>
<protein>
    <submittedName>
        <fullName evidence="2">Glycosyl transferase family 2</fullName>
    </submittedName>
</protein>
<dbReference type="Gene3D" id="3.90.550.10">
    <property type="entry name" value="Spore Coat Polysaccharide Biosynthesis Protein SpsA, Chain A"/>
    <property type="match status" value="1"/>
</dbReference>
<organism evidence="2 3">
    <name type="scientific">Halapricum desulfuricans</name>
    <dbReference type="NCBI Taxonomy" id="2841257"/>
    <lineage>
        <taxon>Archaea</taxon>
        <taxon>Methanobacteriati</taxon>
        <taxon>Methanobacteriota</taxon>
        <taxon>Stenosarchaea group</taxon>
        <taxon>Halobacteria</taxon>
        <taxon>Halobacteriales</taxon>
        <taxon>Haloarculaceae</taxon>
        <taxon>Halapricum</taxon>
    </lineage>
</organism>
<evidence type="ECO:0000313" key="2">
    <source>
        <dbReference type="EMBL" id="QSG15761.1"/>
    </source>
</evidence>
<evidence type="ECO:0000259" key="1">
    <source>
        <dbReference type="Pfam" id="PF00535"/>
    </source>
</evidence>
<keyword evidence="2" id="KW-0808">Transferase</keyword>
<dbReference type="RefSeq" id="WP_229121015.1">
    <property type="nucleotide sequence ID" value="NZ_CP064791.1"/>
</dbReference>
<dbReference type="AlphaFoldDB" id="A0A897NU37"/>
<reference evidence="2 3" key="1">
    <citation type="submission" date="2020-11" db="EMBL/GenBank/DDBJ databases">
        <title>Carbohydrate-dependent, anaerobic sulfur respiration: A novel catabolism in halophilic archaea.</title>
        <authorList>
            <person name="Sorokin D.Y."/>
            <person name="Messina E."/>
            <person name="Smedile F."/>
            <person name="La Cono V."/>
            <person name="Hallsworth J.E."/>
            <person name="Yakimov M.M."/>
        </authorList>
    </citation>
    <scope>NUCLEOTIDE SEQUENCE [LARGE SCALE GENOMIC DNA]</scope>
    <source>
        <strain evidence="2 3">HSR-Est</strain>
    </source>
</reference>
<dbReference type="SUPFAM" id="SSF53448">
    <property type="entry name" value="Nucleotide-diphospho-sugar transferases"/>
    <property type="match status" value="1"/>
</dbReference>
<dbReference type="EMBL" id="CP064791">
    <property type="protein sequence ID" value="QSG15761.1"/>
    <property type="molecule type" value="Genomic_DNA"/>
</dbReference>
<dbReference type="Pfam" id="PF00535">
    <property type="entry name" value="Glycos_transf_2"/>
    <property type="match status" value="1"/>
</dbReference>
<dbReference type="GO" id="GO:0016740">
    <property type="term" value="F:transferase activity"/>
    <property type="evidence" value="ECO:0007669"/>
    <property type="project" value="UniProtKB-KW"/>
</dbReference>
<dbReference type="PANTHER" id="PTHR43685">
    <property type="entry name" value="GLYCOSYLTRANSFERASE"/>
    <property type="match status" value="1"/>
</dbReference>
<sequence length="300" mass="32190">MELSVVVPTLNGRDRLAGTLEALATVVPEAEIVVVNGPSADGTTGMVRDRDDVDVLVEIADRSVTTARNAGIGHTTGDVVALVDHGLAVDESWADAVRTGLSNGDVVTGPTHRPRRAGAATETVEKRTVAGRDVTHFNSGNVAFDRAVLDALDGYDEYLPIGGSRDLAHRLADSEFRVEWAQTMAVERTYGADGGQLQRDWAWKYRSLAYRLSKNYGTRPTVLGRLVGHAGSDALDSLRDVVRRKTGPSEWLSTGRDVLSGAAVGLKDGLSARACDRSIARNPHGASTRSDRAVSVYDWR</sequence>
<dbReference type="Proteomes" id="UP000663292">
    <property type="component" value="Chromosome"/>
</dbReference>